<organism evidence="8 9">
    <name type="scientific">Hyalella azteca</name>
    <name type="common">Amphipod</name>
    <dbReference type="NCBI Taxonomy" id="294128"/>
    <lineage>
        <taxon>Eukaryota</taxon>
        <taxon>Metazoa</taxon>
        <taxon>Ecdysozoa</taxon>
        <taxon>Arthropoda</taxon>
        <taxon>Crustacea</taxon>
        <taxon>Multicrustacea</taxon>
        <taxon>Malacostraca</taxon>
        <taxon>Eumalacostraca</taxon>
        <taxon>Peracarida</taxon>
        <taxon>Amphipoda</taxon>
        <taxon>Senticaudata</taxon>
        <taxon>Talitrida</taxon>
        <taxon>Talitroidea</taxon>
        <taxon>Hyalellidae</taxon>
        <taxon>Hyalella</taxon>
    </lineage>
</organism>
<dbReference type="GO" id="GO:0031369">
    <property type="term" value="F:translation initiation factor binding"/>
    <property type="evidence" value="ECO:0007669"/>
    <property type="project" value="InterPro"/>
</dbReference>
<dbReference type="PANTHER" id="PTHR45887">
    <property type="entry name" value="TRANSLATION INITIATION FACTOR EIF-2B SUBUNIT EPSILON"/>
    <property type="match status" value="1"/>
</dbReference>
<dbReference type="InterPro" id="IPR016024">
    <property type="entry name" value="ARM-type_fold"/>
</dbReference>
<evidence type="ECO:0000256" key="2">
    <source>
        <dbReference type="ARBA" id="ARBA00007878"/>
    </source>
</evidence>
<dbReference type="KEGG" id="hazt:108666595"/>
<dbReference type="Gene3D" id="1.25.40.180">
    <property type="match status" value="1"/>
</dbReference>
<evidence type="ECO:0000313" key="9">
    <source>
        <dbReference type="RefSeq" id="XP_018008991.1"/>
    </source>
</evidence>
<dbReference type="InterPro" id="IPR003307">
    <property type="entry name" value="W2_domain"/>
</dbReference>
<dbReference type="OrthoDB" id="424572at2759"/>
<keyword evidence="9" id="KW-0396">Initiation factor</keyword>
<reference evidence="9" key="1">
    <citation type="submission" date="2025-08" db="UniProtKB">
        <authorList>
            <consortium name="RefSeq"/>
        </authorList>
    </citation>
    <scope>IDENTIFICATION</scope>
    <source>
        <tissue evidence="9">Whole organism</tissue>
    </source>
</reference>
<dbReference type="Gene3D" id="2.160.10.10">
    <property type="entry name" value="Hexapeptide repeat proteins"/>
    <property type="match status" value="1"/>
</dbReference>
<dbReference type="CDD" id="cd11558">
    <property type="entry name" value="W2_eIF2B_epsilon"/>
    <property type="match status" value="1"/>
</dbReference>
<dbReference type="SMART" id="SM00515">
    <property type="entry name" value="eIF5C"/>
    <property type="match status" value="1"/>
</dbReference>
<evidence type="ECO:0000256" key="6">
    <source>
        <dbReference type="ARBA" id="ARBA00046432"/>
    </source>
</evidence>
<evidence type="ECO:0000256" key="3">
    <source>
        <dbReference type="ARBA" id="ARBA00022490"/>
    </source>
</evidence>
<protein>
    <recommendedName>
        <fullName evidence="4">Translation initiation factor eIF2B subunit epsilon</fullName>
    </recommendedName>
    <alternativeName>
        <fullName evidence="5">eIF2B GDP-GTP exchange factor subunit epsilon</fullName>
    </alternativeName>
</protein>
<dbReference type="Pfam" id="PF02020">
    <property type="entry name" value="W2"/>
    <property type="match status" value="1"/>
</dbReference>
<dbReference type="CTD" id="31156"/>
<keyword evidence="8" id="KW-1185">Reference proteome</keyword>
<dbReference type="Proteomes" id="UP000694843">
    <property type="component" value="Unplaced"/>
</dbReference>
<evidence type="ECO:0000256" key="5">
    <source>
        <dbReference type="ARBA" id="ARBA00044345"/>
    </source>
</evidence>
<dbReference type="GeneID" id="108666595"/>
<dbReference type="GO" id="GO:0005085">
    <property type="term" value="F:guanyl-nucleotide exchange factor activity"/>
    <property type="evidence" value="ECO:0007669"/>
    <property type="project" value="InterPro"/>
</dbReference>
<keyword evidence="3" id="KW-0963">Cytoplasm</keyword>
<evidence type="ECO:0000313" key="8">
    <source>
        <dbReference type="Proteomes" id="UP000694843"/>
    </source>
</evidence>
<dbReference type="InterPro" id="IPR044123">
    <property type="entry name" value="W2_eIF2B_epsilon"/>
</dbReference>
<evidence type="ECO:0000259" key="7">
    <source>
        <dbReference type="PROSITE" id="PS51363"/>
    </source>
</evidence>
<dbReference type="GO" id="GO:0003743">
    <property type="term" value="F:translation initiation factor activity"/>
    <property type="evidence" value="ECO:0007669"/>
    <property type="project" value="UniProtKB-KW"/>
</dbReference>
<dbReference type="InterPro" id="IPR056764">
    <property type="entry name" value="LbH_EIF2B3/5"/>
</dbReference>
<dbReference type="Pfam" id="PF25084">
    <property type="entry name" value="LbH_EIF2B"/>
    <property type="match status" value="1"/>
</dbReference>
<evidence type="ECO:0000256" key="4">
    <source>
        <dbReference type="ARBA" id="ARBA00044144"/>
    </source>
</evidence>
<evidence type="ECO:0000256" key="1">
    <source>
        <dbReference type="ARBA" id="ARBA00004514"/>
    </source>
</evidence>
<accession>A0A8B7N565</accession>
<comment type="subcellular location">
    <subcellularLocation>
        <location evidence="1">Cytoplasm</location>
        <location evidence="1">Cytosol</location>
    </subcellularLocation>
</comment>
<dbReference type="GO" id="GO:0005851">
    <property type="term" value="C:eukaryotic translation initiation factor 2B complex"/>
    <property type="evidence" value="ECO:0007669"/>
    <property type="project" value="TreeGrafter"/>
</dbReference>
<dbReference type="SUPFAM" id="SSF48371">
    <property type="entry name" value="ARM repeat"/>
    <property type="match status" value="1"/>
</dbReference>
<dbReference type="Gene3D" id="3.90.550.10">
    <property type="entry name" value="Spore Coat Polysaccharide Biosynthesis Protein SpsA, Chain A"/>
    <property type="match status" value="1"/>
</dbReference>
<dbReference type="PROSITE" id="PS51363">
    <property type="entry name" value="W2"/>
    <property type="match status" value="1"/>
</dbReference>
<dbReference type="SUPFAM" id="SSF53448">
    <property type="entry name" value="Nucleotide-diphospho-sugar transferases"/>
    <property type="match status" value="1"/>
</dbReference>
<proteinExistence type="inferred from homology"/>
<dbReference type="RefSeq" id="XP_018008991.1">
    <property type="nucleotide sequence ID" value="XM_018153502.2"/>
</dbReference>
<dbReference type="InterPro" id="IPR051956">
    <property type="entry name" value="eIF2B_epsilon"/>
</dbReference>
<keyword evidence="9" id="KW-0648">Protein biosynthesis</keyword>
<dbReference type="AlphaFoldDB" id="A0A8B7N565"/>
<dbReference type="InterPro" id="IPR029044">
    <property type="entry name" value="Nucleotide-diphossugar_trans"/>
</dbReference>
<sequence>MLTMSNFNSDFQRKEILQAVIYGDDFTHQFDPSSGKVHKLLLPLVNTPLVDYSLDWLHHNGVEEVIIYCKDGPASDEIKRHCKSVIERRNWKSMSVRVFSSADVRSLGAAVRDLYAKNIILGDFLLLKGDTLSNLNIRKLMDAHKAHKTLDNKAVMTCIFMPAERPWNQSSSETIRCSTTAPQSFSSLRVSTVATLDGKILAYQRHRRGTGLSFPSYLAFELPRALVSAQLGDPCMSVCSVELLGLFADNFDCMTSDSLVKGLLQPDDLNDCAVYQHIPKHGYAANITTFKDYEKVSLDMLRRVFTPLVPETSCTSGRRRYAHDGLRQHYWAPSSSLGYQAYHEPHSYRLQSAHIGVQLLLRRPVPQVVLGEGVQLSPKARVRSSVLGNHCIVAEDASLDCAFLGDHCNIGAGCVLTRCFLGANVTLKPNTVLAPGCVVATDVTLGPDVRLECGSLVTSAAAWQQVDEFERDDTQVERVSENGLRLLRPEGERDEGLKLDADGQHLPIWGLRDDDFLVVEEADDSTTDGDELDGPALDDNGDVLDEDEQKELEFDCEVLDSLCNGVKSKTEAGKVVLEINASRYAYNIPLENMQRIVFKNVLLCHERIEGRDDTWPAWPNCKRGLALYQPVLERYFKSASDYLNTIESLVEADERVLSCAVKLLFELTQQLEVLDDGELLAWFEAGGKTPTSPSTAFCSFKEKVAGFLTWLQTAEEESEED</sequence>
<name>A0A8B7N565_HYAAZ</name>
<dbReference type="PANTHER" id="PTHR45887:SF1">
    <property type="entry name" value="TRANSLATION INITIATION FACTOR EIF-2B SUBUNIT EPSILON"/>
    <property type="match status" value="1"/>
</dbReference>
<feature type="domain" description="W2" evidence="7">
    <location>
        <begin position="544"/>
        <end position="721"/>
    </location>
</feature>
<comment type="similarity">
    <text evidence="2">Belongs to the eIF-2B gamma/epsilon subunits family.</text>
</comment>
<comment type="subunit">
    <text evidence="6">Component of the translation initiation factor 2B (eIF2B) complex which is a heterodecamer of two sets of five different subunits: alpha, beta, gamma, delta and epsilon. Subunits alpha, beta and delta comprise a regulatory subcomplex and subunits epsilon and gamma comprise a catalytic subcomplex. Within the complex, the hexameric regulatory complex resides at the center, with the two heterodimeric catalytic subcomplexes bound on opposite sides.</text>
</comment>
<gene>
    <name evidence="9" type="primary">LOC108666595</name>
</gene>
<dbReference type="OMA" id="LAQSCKI"/>